<dbReference type="EMBL" id="GGEC01079784">
    <property type="protein sequence ID" value="MBX60268.1"/>
    <property type="molecule type" value="Transcribed_RNA"/>
</dbReference>
<dbReference type="AlphaFoldDB" id="A0A2P2PZX8"/>
<name>A0A2P2PZX8_RHIMU</name>
<evidence type="ECO:0000313" key="1">
    <source>
        <dbReference type="EMBL" id="MBX60268.1"/>
    </source>
</evidence>
<accession>A0A2P2PZX8</accession>
<reference evidence="1" key="1">
    <citation type="submission" date="2018-02" db="EMBL/GenBank/DDBJ databases">
        <title>Rhizophora mucronata_Transcriptome.</title>
        <authorList>
            <person name="Meera S.P."/>
            <person name="Sreeshan A."/>
            <person name="Augustine A."/>
        </authorList>
    </citation>
    <scope>NUCLEOTIDE SEQUENCE</scope>
    <source>
        <tissue evidence="1">Leaf</tissue>
    </source>
</reference>
<protein>
    <submittedName>
        <fullName evidence="1">Uncharacterized protein</fullName>
    </submittedName>
</protein>
<organism evidence="1">
    <name type="scientific">Rhizophora mucronata</name>
    <name type="common">Asiatic mangrove</name>
    <dbReference type="NCBI Taxonomy" id="61149"/>
    <lineage>
        <taxon>Eukaryota</taxon>
        <taxon>Viridiplantae</taxon>
        <taxon>Streptophyta</taxon>
        <taxon>Embryophyta</taxon>
        <taxon>Tracheophyta</taxon>
        <taxon>Spermatophyta</taxon>
        <taxon>Magnoliopsida</taxon>
        <taxon>eudicotyledons</taxon>
        <taxon>Gunneridae</taxon>
        <taxon>Pentapetalae</taxon>
        <taxon>rosids</taxon>
        <taxon>fabids</taxon>
        <taxon>Malpighiales</taxon>
        <taxon>Rhizophoraceae</taxon>
        <taxon>Rhizophora</taxon>
    </lineage>
</organism>
<sequence length="18" mass="1755">MSCSTDNGGGGWVGLNPC</sequence>
<proteinExistence type="predicted"/>